<protein>
    <recommendedName>
        <fullName evidence="3">Uroporphyrin-III C-methyltransferase</fullName>
    </recommendedName>
</protein>
<dbReference type="eggNOG" id="COG3189">
    <property type="taxonomic scope" value="Bacteria"/>
</dbReference>
<dbReference type="Proteomes" id="UP000016023">
    <property type="component" value="Unassembled WGS sequence"/>
</dbReference>
<dbReference type="EMBL" id="AGWK01000021">
    <property type="protein sequence ID" value="EHO72315.1"/>
    <property type="molecule type" value="Genomic_DNA"/>
</dbReference>
<keyword evidence="2" id="KW-1185">Reference proteome</keyword>
<dbReference type="InterPro" id="IPR052552">
    <property type="entry name" value="YeaO-like"/>
</dbReference>
<proteinExistence type="predicted"/>
<dbReference type="PANTHER" id="PTHR36849:SF1">
    <property type="entry name" value="CYTOPLASMIC PROTEIN"/>
    <property type="match status" value="1"/>
</dbReference>
<dbReference type="AlphaFoldDB" id="H1Q1D4"/>
<dbReference type="STRING" id="883158.HMPREF9140_00722"/>
<evidence type="ECO:0000313" key="1">
    <source>
        <dbReference type="EMBL" id="EHO72315.1"/>
    </source>
</evidence>
<name>H1Q1D4_9BACT</name>
<evidence type="ECO:0000313" key="2">
    <source>
        <dbReference type="Proteomes" id="UP000016023"/>
    </source>
</evidence>
<dbReference type="PATRIC" id="fig|883158.3.peg.737"/>
<dbReference type="Pfam" id="PF22752">
    <property type="entry name" value="DUF488-N3i"/>
    <property type="match status" value="1"/>
</dbReference>
<accession>H1Q1D4</accession>
<gene>
    <name evidence="1" type="ORF">HMPREF9140_00722</name>
</gene>
<comment type="caution">
    <text evidence="1">The sequence shown here is derived from an EMBL/GenBank/DDBJ whole genome shotgun (WGS) entry which is preliminary data.</text>
</comment>
<sequence length="117" mass="13925">MEIRIKRVYELPTADDGQRVLIDRLWPRGLSKEKAQIDVWEKEIAPSNELRKWFGHEPEKFEEFERRYCKELENNPSVQSFIEMLKQHELTTLLYSAHDAEHNNAVVLAGFITRRLT</sequence>
<organism evidence="1 2">
    <name type="scientific">Prevotella micans F0438</name>
    <dbReference type="NCBI Taxonomy" id="883158"/>
    <lineage>
        <taxon>Bacteria</taxon>
        <taxon>Pseudomonadati</taxon>
        <taxon>Bacteroidota</taxon>
        <taxon>Bacteroidia</taxon>
        <taxon>Bacteroidales</taxon>
        <taxon>Prevotellaceae</taxon>
        <taxon>Prevotella</taxon>
    </lineage>
</organism>
<reference evidence="1 2" key="1">
    <citation type="submission" date="2011-12" db="EMBL/GenBank/DDBJ databases">
        <title>The Genome Sequence of Prevotella micans F0438.</title>
        <authorList>
            <consortium name="The Broad Institute Genome Sequencing Platform"/>
            <person name="Earl A."/>
            <person name="Ward D."/>
            <person name="Feldgarden M."/>
            <person name="Gevers D."/>
            <person name="Izard J."/>
            <person name="Baranova O.V."/>
            <person name="Blanton J.M."/>
            <person name="Wade W.G."/>
            <person name="Dewhirst F.E."/>
            <person name="Young S.K."/>
            <person name="Zeng Q."/>
            <person name="Gargeya S."/>
            <person name="Fitzgerald M."/>
            <person name="Haas B."/>
            <person name="Abouelleil A."/>
            <person name="Alvarado L."/>
            <person name="Arachchi H.M."/>
            <person name="Berlin A."/>
            <person name="Chapman S.B."/>
            <person name="Gearin G."/>
            <person name="Goldberg J."/>
            <person name="Griggs A."/>
            <person name="Gujja S."/>
            <person name="Hansen M."/>
            <person name="Heiman D."/>
            <person name="Howarth C."/>
            <person name="Larimer J."/>
            <person name="Lui A."/>
            <person name="MacDonald P.J.P."/>
            <person name="McCowen C."/>
            <person name="Montmayeur A."/>
            <person name="Murphy C."/>
            <person name="Neiman D."/>
            <person name="Pearson M."/>
            <person name="Priest M."/>
            <person name="Roberts A."/>
            <person name="Saif S."/>
            <person name="Shea T."/>
            <person name="Sisk P."/>
            <person name="Stolte C."/>
            <person name="Sykes S."/>
            <person name="Wortman J."/>
            <person name="Nusbaum C."/>
            <person name="Birren B."/>
        </authorList>
    </citation>
    <scope>NUCLEOTIDE SEQUENCE [LARGE SCALE GENOMIC DNA]</scope>
    <source>
        <strain evidence="1 2">F0438</strain>
    </source>
</reference>
<dbReference type="PANTHER" id="PTHR36849">
    <property type="entry name" value="CYTOPLASMIC PROTEIN-RELATED"/>
    <property type="match status" value="1"/>
</dbReference>
<dbReference type="HOGENOM" id="CLU_137928_0_0_10"/>
<dbReference type="RefSeq" id="WP_006951800.1">
    <property type="nucleotide sequence ID" value="NZ_JH594521.1"/>
</dbReference>
<evidence type="ECO:0008006" key="3">
    <source>
        <dbReference type="Google" id="ProtNLM"/>
    </source>
</evidence>